<dbReference type="PANTHER" id="PTHR32060">
    <property type="entry name" value="TAIL-SPECIFIC PROTEASE"/>
    <property type="match status" value="1"/>
</dbReference>
<dbReference type="PANTHER" id="PTHR32060:SF30">
    <property type="entry name" value="CARBOXY-TERMINAL PROCESSING PROTEASE CTPA"/>
    <property type="match status" value="1"/>
</dbReference>
<comment type="caution">
    <text evidence="7">The sequence shown here is derived from an EMBL/GenBank/DDBJ whole genome shotgun (WGS) entry which is preliminary data.</text>
</comment>
<evidence type="ECO:0000313" key="7">
    <source>
        <dbReference type="EMBL" id="KGN95037.1"/>
    </source>
</evidence>
<keyword evidence="3 5" id="KW-0378">Hydrolase</keyword>
<dbReference type="Gene3D" id="3.30.750.44">
    <property type="match status" value="1"/>
</dbReference>
<evidence type="ECO:0000313" key="8">
    <source>
        <dbReference type="Proteomes" id="UP000030136"/>
    </source>
</evidence>
<dbReference type="Gene3D" id="2.30.42.10">
    <property type="match status" value="1"/>
</dbReference>
<dbReference type="InterPro" id="IPR001478">
    <property type="entry name" value="PDZ"/>
</dbReference>
<dbReference type="InterPro" id="IPR005151">
    <property type="entry name" value="Tail-specific_protease"/>
</dbReference>
<dbReference type="InterPro" id="IPR036034">
    <property type="entry name" value="PDZ_sf"/>
</dbReference>
<dbReference type="CDD" id="cd07560">
    <property type="entry name" value="Peptidase_S41_CPP"/>
    <property type="match status" value="1"/>
</dbReference>
<proteinExistence type="inferred from homology"/>
<dbReference type="GO" id="GO:0004175">
    <property type="term" value="F:endopeptidase activity"/>
    <property type="evidence" value="ECO:0007669"/>
    <property type="project" value="TreeGrafter"/>
</dbReference>
<evidence type="ECO:0000256" key="2">
    <source>
        <dbReference type="ARBA" id="ARBA00022670"/>
    </source>
</evidence>
<dbReference type="SUPFAM" id="SSF50156">
    <property type="entry name" value="PDZ domain-like"/>
    <property type="match status" value="1"/>
</dbReference>
<evidence type="ECO:0000256" key="3">
    <source>
        <dbReference type="ARBA" id="ARBA00022801"/>
    </source>
</evidence>
<dbReference type="Pfam" id="PF03572">
    <property type="entry name" value="Peptidase_S41"/>
    <property type="match status" value="1"/>
</dbReference>
<sequence>MKNTQRISLLLFIGLLFCPHAWSQYREQMLSSMSKIGQSIRLIQELYVDSVDTDKLTEDAIRGMLDKLDPHSVYVNAEENKDELSALEGKFSGVGIQFNLLTDTLYVVQVIPGGPSEKAGLMPGDRILAVDGENIAGVKIKNSTVMHKLRGDKGTLVRLSVLRGKRIQDYVITRGDIPIHSREAAYIIPGTNIGYIRFSRFSLNTVEEFEEGINKLLSSGMQSLIIDLRYNGGGIMSAATEMASYFLPVGSKLLTVKNNRKPFFNEELRVEKRQKINLQRLPLIVLVNEYSASASEIFSGAIQDWDRGLIIGRRSFGKGLVQRPVPLSDGSSIRITVARYYTPSGRSIQKPYIKGNAQAYEEDIYARLKHGELMHADSIKFPDSLRYQTLRQNRSVYGGGGIMPDIFVPLDTTRFNSLEKELLNTASLIRVIPIYLDTERANLLKTYPKAAQFVDNYNLPNTLIDLLKKTAEENGVKWNKQLFAEREKEITTMLKAYIARSIYDEDTFYSLINQQDREYQEAIRILSAGNNQPSRP</sequence>
<dbReference type="InterPro" id="IPR029045">
    <property type="entry name" value="ClpP/crotonase-like_dom_sf"/>
</dbReference>
<dbReference type="Proteomes" id="UP000030136">
    <property type="component" value="Unassembled WGS sequence"/>
</dbReference>
<dbReference type="GO" id="GO:0007165">
    <property type="term" value="P:signal transduction"/>
    <property type="evidence" value="ECO:0007669"/>
    <property type="project" value="TreeGrafter"/>
</dbReference>
<name>A0AB34PFS8_9PORP</name>
<dbReference type="GO" id="GO:0006508">
    <property type="term" value="P:proteolysis"/>
    <property type="evidence" value="ECO:0007669"/>
    <property type="project" value="UniProtKB-KW"/>
</dbReference>
<protein>
    <submittedName>
        <fullName evidence="7">Peptidase S41</fullName>
    </submittedName>
</protein>
<organism evidence="7 8">
    <name type="scientific">Porphyromonas crevioricanis</name>
    <dbReference type="NCBI Taxonomy" id="393921"/>
    <lineage>
        <taxon>Bacteria</taxon>
        <taxon>Pseudomonadati</taxon>
        <taxon>Bacteroidota</taxon>
        <taxon>Bacteroidia</taxon>
        <taxon>Bacteroidales</taxon>
        <taxon>Porphyromonadaceae</taxon>
        <taxon>Porphyromonas</taxon>
    </lineage>
</organism>
<dbReference type="Gene3D" id="3.90.226.10">
    <property type="entry name" value="2-enoyl-CoA Hydratase, Chain A, domain 1"/>
    <property type="match status" value="1"/>
</dbReference>
<comment type="similarity">
    <text evidence="1 5">Belongs to the peptidase S41A family.</text>
</comment>
<dbReference type="SMART" id="SM00228">
    <property type="entry name" value="PDZ"/>
    <property type="match status" value="1"/>
</dbReference>
<accession>A0AB34PFS8</accession>
<dbReference type="NCBIfam" id="TIGR00225">
    <property type="entry name" value="prc"/>
    <property type="match status" value="1"/>
</dbReference>
<keyword evidence="4 5" id="KW-0720">Serine protease</keyword>
<dbReference type="CDD" id="cd06782">
    <property type="entry name" value="cpPDZ_CPP-like"/>
    <property type="match status" value="1"/>
</dbReference>
<dbReference type="InterPro" id="IPR004447">
    <property type="entry name" value="Peptidase_S41A"/>
</dbReference>
<evidence type="ECO:0000256" key="1">
    <source>
        <dbReference type="ARBA" id="ARBA00009179"/>
    </source>
</evidence>
<feature type="domain" description="PDZ" evidence="6">
    <location>
        <begin position="83"/>
        <end position="138"/>
    </location>
</feature>
<evidence type="ECO:0000256" key="4">
    <source>
        <dbReference type="ARBA" id="ARBA00022825"/>
    </source>
</evidence>
<evidence type="ECO:0000256" key="5">
    <source>
        <dbReference type="RuleBase" id="RU004404"/>
    </source>
</evidence>
<dbReference type="PROSITE" id="PS50106">
    <property type="entry name" value="PDZ"/>
    <property type="match status" value="1"/>
</dbReference>
<dbReference type="SUPFAM" id="SSF52096">
    <property type="entry name" value="ClpP/crotonase"/>
    <property type="match status" value="1"/>
</dbReference>
<dbReference type="InterPro" id="IPR055210">
    <property type="entry name" value="CtpA/B_N"/>
</dbReference>
<dbReference type="Pfam" id="PF13180">
    <property type="entry name" value="PDZ_2"/>
    <property type="match status" value="1"/>
</dbReference>
<dbReference type="GO" id="GO:0008236">
    <property type="term" value="F:serine-type peptidase activity"/>
    <property type="evidence" value="ECO:0007669"/>
    <property type="project" value="UniProtKB-KW"/>
</dbReference>
<dbReference type="SMART" id="SM00245">
    <property type="entry name" value="TSPc"/>
    <property type="match status" value="1"/>
</dbReference>
<dbReference type="Pfam" id="PF22694">
    <property type="entry name" value="CtpB_N-like"/>
    <property type="match status" value="1"/>
</dbReference>
<gene>
    <name evidence="7" type="ORF">HQ38_04410</name>
</gene>
<dbReference type="GO" id="GO:0030288">
    <property type="term" value="C:outer membrane-bounded periplasmic space"/>
    <property type="evidence" value="ECO:0007669"/>
    <property type="project" value="TreeGrafter"/>
</dbReference>
<dbReference type="AlphaFoldDB" id="A0AB34PFS8"/>
<dbReference type="RefSeq" id="WP_023938800.1">
    <property type="nucleotide sequence ID" value="NZ_FUXH01000001.1"/>
</dbReference>
<evidence type="ECO:0000259" key="6">
    <source>
        <dbReference type="PROSITE" id="PS50106"/>
    </source>
</evidence>
<keyword evidence="2 5" id="KW-0645">Protease</keyword>
<reference evidence="7 8" key="1">
    <citation type="submission" date="2014-08" db="EMBL/GenBank/DDBJ databases">
        <title>Porphyromonas crevioricanis strain:COT-253_OH1447 Genome sequencing.</title>
        <authorList>
            <person name="Wallis C."/>
            <person name="Deusch O."/>
            <person name="O'Flynn C."/>
            <person name="Davis I."/>
            <person name="Jospin G."/>
            <person name="Darling A.E."/>
            <person name="Coil D.A."/>
            <person name="Alexiev A."/>
            <person name="Horsfall A."/>
            <person name="Kirkwood N."/>
            <person name="Harris S."/>
            <person name="Eisen J.A."/>
        </authorList>
    </citation>
    <scope>NUCLEOTIDE SEQUENCE [LARGE SCALE GENOMIC DNA]</scope>
    <source>
        <strain evidence="8">COT-253 OH1447</strain>
    </source>
</reference>
<dbReference type="EMBL" id="JQJC01000012">
    <property type="protein sequence ID" value="KGN95037.1"/>
    <property type="molecule type" value="Genomic_DNA"/>
</dbReference>